<proteinExistence type="predicted"/>
<comment type="caution">
    <text evidence="1">The sequence shown here is derived from an EMBL/GenBank/DDBJ whole genome shotgun (WGS) entry which is preliminary data.</text>
</comment>
<organism evidence="1 2">
    <name type="scientific">Coccomyxa viridis</name>
    <dbReference type="NCBI Taxonomy" id="1274662"/>
    <lineage>
        <taxon>Eukaryota</taxon>
        <taxon>Viridiplantae</taxon>
        <taxon>Chlorophyta</taxon>
        <taxon>core chlorophytes</taxon>
        <taxon>Trebouxiophyceae</taxon>
        <taxon>Trebouxiophyceae incertae sedis</taxon>
        <taxon>Coccomyxaceae</taxon>
        <taxon>Coccomyxa</taxon>
    </lineage>
</organism>
<dbReference type="Proteomes" id="UP001314263">
    <property type="component" value="Unassembled WGS sequence"/>
</dbReference>
<gene>
    <name evidence="1" type="ORF">CVIRNUC_006812</name>
</gene>
<name>A0AAV1ICM8_9CHLO</name>
<sequence length="105" mass="11938">MYVKRTKTAEDGQKIVDAMHVEQEHLKTEQPGTSSVQRSEVDSVLQRAQKVVQEAGDGRLSTLIYYPQHGQHSEQLTQLMKEVHDVKHRARKDVIASITGYVPKE</sequence>
<evidence type="ECO:0000313" key="2">
    <source>
        <dbReference type="Proteomes" id="UP001314263"/>
    </source>
</evidence>
<keyword evidence="2" id="KW-1185">Reference proteome</keyword>
<protein>
    <submittedName>
        <fullName evidence="1">Uncharacterized protein</fullName>
    </submittedName>
</protein>
<evidence type="ECO:0000313" key="1">
    <source>
        <dbReference type="EMBL" id="CAK0783613.1"/>
    </source>
</evidence>
<accession>A0AAV1ICM8</accession>
<reference evidence="1 2" key="1">
    <citation type="submission" date="2023-10" db="EMBL/GenBank/DDBJ databases">
        <authorList>
            <person name="Maclean D."/>
            <person name="Macfadyen A."/>
        </authorList>
    </citation>
    <scope>NUCLEOTIDE SEQUENCE [LARGE SCALE GENOMIC DNA]</scope>
</reference>
<dbReference type="AlphaFoldDB" id="A0AAV1ICM8"/>
<dbReference type="EMBL" id="CAUYUE010000009">
    <property type="protein sequence ID" value="CAK0783613.1"/>
    <property type="molecule type" value="Genomic_DNA"/>
</dbReference>